<dbReference type="Gene3D" id="2.20.25.80">
    <property type="entry name" value="WRKY domain"/>
    <property type="match status" value="1"/>
</dbReference>
<dbReference type="GO" id="GO:0005634">
    <property type="term" value="C:nucleus"/>
    <property type="evidence" value="ECO:0007669"/>
    <property type="project" value="UniProtKB-SubCell"/>
</dbReference>
<proteinExistence type="predicted"/>
<dbReference type="InterPro" id="IPR044810">
    <property type="entry name" value="WRKY_plant"/>
</dbReference>
<dbReference type="InterPro" id="IPR003657">
    <property type="entry name" value="WRKY_dom"/>
</dbReference>
<keyword evidence="2" id="KW-0805">Transcription regulation</keyword>
<dbReference type="Pfam" id="PF03106">
    <property type="entry name" value="WRKY"/>
    <property type="match status" value="1"/>
</dbReference>
<dbReference type="GO" id="GO:0043565">
    <property type="term" value="F:sequence-specific DNA binding"/>
    <property type="evidence" value="ECO:0007669"/>
    <property type="project" value="InterPro"/>
</dbReference>
<feature type="domain" description="WRKY" evidence="7">
    <location>
        <begin position="168"/>
        <end position="236"/>
    </location>
</feature>
<evidence type="ECO:0000256" key="3">
    <source>
        <dbReference type="ARBA" id="ARBA00023125"/>
    </source>
</evidence>
<gene>
    <name evidence="8" type="ORF">ZIOFF_046837</name>
</gene>
<protein>
    <recommendedName>
        <fullName evidence="7">WRKY domain-containing protein</fullName>
    </recommendedName>
</protein>
<dbReference type="SUPFAM" id="SSF118290">
    <property type="entry name" value="WRKY DNA-binding domain"/>
    <property type="match status" value="1"/>
</dbReference>
<evidence type="ECO:0000256" key="1">
    <source>
        <dbReference type="ARBA" id="ARBA00004123"/>
    </source>
</evidence>
<evidence type="ECO:0000313" key="9">
    <source>
        <dbReference type="Proteomes" id="UP000734854"/>
    </source>
</evidence>
<evidence type="ECO:0000259" key="7">
    <source>
        <dbReference type="PROSITE" id="PS50811"/>
    </source>
</evidence>
<keyword evidence="9" id="KW-1185">Reference proteome</keyword>
<keyword evidence="3" id="KW-0238">DNA-binding</keyword>
<keyword evidence="5" id="KW-0539">Nucleus</keyword>
<accession>A0A8J5KJE2</accession>
<evidence type="ECO:0000313" key="8">
    <source>
        <dbReference type="EMBL" id="KAG6491896.1"/>
    </source>
</evidence>
<comment type="caution">
    <text evidence="8">The sequence shown here is derived from an EMBL/GenBank/DDBJ whole genome shotgun (WGS) entry which is preliminary data.</text>
</comment>
<dbReference type="PROSITE" id="PS50811">
    <property type="entry name" value="WRKY"/>
    <property type="match status" value="1"/>
</dbReference>
<dbReference type="InterPro" id="IPR036576">
    <property type="entry name" value="WRKY_dom_sf"/>
</dbReference>
<dbReference type="AlphaFoldDB" id="A0A8J5KJE2"/>
<name>A0A8J5KJE2_ZINOF</name>
<dbReference type="SMART" id="SM00774">
    <property type="entry name" value="WRKY"/>
    <property type="match status" value="1"/>
</dbReference>
<organism evidence="8 9">
    <name type="scientific">Zingiber officinale</name>
    <name type="common">Ginger</name>
    <name type="synonym">Amomum zingiber</name>
    <dbReference type="NCBI Taxonomy" id="94328"/>
    <lineage>
        <taxon>Eukaryota</taxon>
        <taxon>Viridiplantae</taxon>
        <taxon>Streptophyta</taxon>
        <taxon>Embryophyta</taxon>
        <taxon>Tracheophyta</taxon>
        <taxon>Spermatophyta</taxon>
        <taxon>Magnoliopsida</taxon>
        <taxon>Liliopsida</taxon>
        <taxon>Zingiberales</taxon>
        <taxon>Zingiberaceae</taxon>
        <taxon>Zingiber</taxon>
    </lineage>
</organism>
<evidence type="ECO:0000256" key="2">
    <source>
        <dbReference type="ARBA" id="ARBA00023015"/>
    </source>
</evidence>
<evidence type="ECO:0000256" key="6">
    <source>
        <dbReference type="SAM" id="MobiDB-lite"/>
    </source>
</evidence>
<sequence length="330" mass="36242">MTSLSLSVYPASSKKSYASNPFVRLIQWHMEEILSRILDACKIARELESSLLLYVDVASDAHYLLRSCEEIVGAFNKAVHGLYAMQSQAPSVQMLLMSAGEATGNPFCTGVPAPISPENQPAVTESEGGLSYVHSGAPGQRKGKSLVPRSSKKRHEGISIELVPAQPNMENPPDDGYTWKKYGQKEILNSRFPRSYYHCTHKHHHGCKAKKKVQRLDDYPSTLEVTYCGAHTCRTSLTPILIPNDNNNNDDSQLGGHLGAQAAVQKVVASQPSLIQDHNWFDREDSSRYIEQMQGGGEVDCSVAEFADVMFTLGSNSTLEAIFSPSQGKP</sequence>
<comment type="subcellular location">
    <subcellularLocation>
        <location evidence="1">Nucleus</location>
    </subcellularLocation>
</comment>
<dbReference type="Proteomes" id="UP000734854">
    <property type="component" value="Unassembled WGS sequence"/>
</dbReference>
<dbReference type="PANTHER" id="PTHR31282">
    <property type="entry name" value="WRKY TRANSCRIPTION FACTOR 21-RELATED"/>
    <property type="match status" value="1"/>
</dbReference>
<keyword evidence="4" id="KW-0804">Transcription</keyword>
<feature type="region of interest" description="Disordered" evidence="6">
    <location>
        <begin position="120"/>
        <end position="155"/>
    </location>
</feature>
<dbReference type="GO" id="GO:0003700">
    <property type="term" value="F:DNA-binding transcription factor activity"/>
    <property type="evidence" value="ECO:0007669"/>
    <property type="project" value="InterPro"/>
</dbReference>
<evidence type="ECO:0000256" key="4">
    <source>
        <dbReference type="ARBA" id="ARBA00023163"/>
    </source>
</evidence>
<dbReference type="EMBL" id="JACMSC010000013">
    <property type="protein sequence ID" value="KAG6491896.1"/>
    <property type="molecule type" value="Genomic_DNA"/>
</dbReference>
<reference evidence="8 9" key="1">
    <citation type="submission" date="2020-08" db="EMBL/GenBank/DDBJ databases">
        <title>Plant Genome Project.</title>
        <authorList>
            <person name="Zhang R.-G."/>
        </authorList>
    </citation>
    <scope>NUCLEOTIDE SEQUENCE [LARGE SCALE GENOMIC DNA]</scope>
    <source>
        <tissue evidence="8">Rhizome</tissue>
    </source>
</reference>
<evidence type="ECO:0000256" key="5">
    <source>
        <dbReference type="ARBA" id="ARBA00023242"/>
    </source>
</evidence>